<proteinExistence type="predicted"/>
<organism evidence="2 3">
    <name type="scientific">Cylicostephanus goldi</name>
    <name type="common">Nematode worm</name>
    <dbReference type="NCBI Taxonomy" id="71465"/>
    <lineage>
        <taxon>Eukaryota</taxon>
        <taxon>Metazoa</taxon>
        <taxon>Ecdysozoa</taxon>
        <taxon>Nematoda</taxon>
        <taxon>Chromadorea</taxon>
        <taxon>Rhabditida</taxon>
        <taxon>Rhabditina</taxon>
        <taxon>Rhabditomorpha</taxon>
        <taxon>Strongyloidea</taxon>
        <taxon>Strongylidae</taxon>
        <taxon>Cylicostephanus</taxon>
    </lineage>
</organism>
<feature type="compositionally biased region" description="Pro residues" evidence="1">
    <location>
        <begin position="38"/>
        <end position="53"/>
    </location>
</feature>
<sequence length="81" mass="8135">MTVVQTSRPATFAADIPEEMPPTAYIGIVKKGALSPANIPPASPPPPPPPPAQDAPNSPARPEAGSPAPPASPYPPAPTQP</sequence>
<gene>
    <name evidence="2" type="ORF">CGOC_LOCUS6607</name>
</gene>
<evidence type="ECO:0000313" key="3">
    <source>
        <dbReference type="Proteomes" id="UP000271889"/>
    </source>
</evidence>
<accession>A0A3P6TVD7</accession>
<keyword evidence="3" id="KW-1185">Reference proteome</keyword>
<protein>
    <submittedName>
        <fullName evidence="2">Uncharacterized protein</fullName>
    </submittedName>
</protein>
<evidence type="ECO:0000313" key="2">
    <source>
        <dbReference type="EMBL" id="VDK70308.1"/>
    </source>
</evidence>
<name>A0A3P6TVD7_CYLGO</name>
<feature type="region of interest" description="Disordered" evidence="1">
    <location>
        <begin position="34"/>
        <end position="81"/>
    </location>
</feature>
<feature type="compositionally biased region" description="Pro residues" evidence="1">
    <location>
        <begin position="67"/>
        <end position="81"/>
    </location>
</feature>
<reference evidence="2 3" key="1">
    <citation type="submission" date="2018-11" db="EMBL/GenBank/DDBJ databases">
        <authorList>
            <consortium name="Pathogen Informatics"/>
        </authorList>
    </citation>
    <scope>NUCLEOTIDE SEQUENCE [LARGE SCALE GENOMIC DNA]</scope>
</reference>
<dbReference type="Proteomes" id="UP000271889">
    <property type="component" value="Unassembled WGS sequence"/>
</dbReference>
<feature type="region of interest" description="Disordered" evidence="1">
    <location>
        <begin position="1"/>
        <end position="22"/>
    </location>
</feature>
<feature type="non-terminal residue" evidence="2">
    <location>
        <position position="81"/>
    </location>
</feature>
<evidence type="ECO:0000256" key="1">
    <source>
        <dbReference type="SAM" id="MobiDB-lite"/>
    </source>
</evidence>
<feature type="compositionally biased region" description="Low complexity" evidence="1">
    <location>
        <begin position="54"/>
        <end position="66"/>
    </location>
</feature>
<dbReference type="AlphaFoldDB" id="A0A3P6TVD7"/>
<dbReference type="EMBL" id="UYRV01021826">
    <property type="protein sequence ID" value="VDK70308.1"/>
    <property type="molecule type" value="Genomic_DNA"/>
</dbReference>